<evidence type="ECO:0000313" key="3">
    <source>
        <dbReference type="RefSeq" id="XP_018321503.1"/>
    </source>
</evidence>
<dbReference type="SUPFAM" id="SSF100910">
    <property type="entry name" value="Chemosensory protein Csp2"/>
    <property type="match status" value="1"/>
</dbReference>
<sequence>MANSTWVSFCIFFAVLTTIFAQHDIIARLQSINLDEVVNNDRLFNNFYKCLTDEGRCSKDAKSVKNLTIEIVKTKCSQCTDDEKSLIKKSLDLVKKRRPEQFKILSVKYDPEDVLDELKK</sequence>
<dbReference type="InterPro" id="IPR005055">
    <property type="entry name" value="A10/PebIII"/>
</dbReference>
<dbReference type="PANTHER" id="PTHR11257">
    <property type="entry name" value="CHEMOSENSORY PROTEIN-RELATED"/>
    <property type="match status" value="1"/>
</dbReference>
<feature type="signal peptide" evidence="1">
    <location>
        <begin position="1"/>
        <end position="21"/>
    </location>
</feature>
<keyword evidence="2" id="KW-1185">Reference proteome</keyword>
<evidence type="ECO:0000256" key="1">
    <source>
        <dbReference type="SAM" id="SignalP"/>
    </source>
</evidence>
<gene>
    <name evidence="3" type="primary">LOC108734434</name>
</gene>
<keyword evidence="1" id="KW-0732">Signal</keyword>
<accession>A0A1W4WN11</accession>
<reference evidence="3" key="1">
    <citation type="submission" date="2025-08" db="UniProtKB">
        <authorList>
            <consortium name="RefSeq"/>
        </authorList>
    </citation>
    <scope>IDENTIFICATION</scope>
    <source>
        <tissue evidence="3">Entire body</tissue>
    </source>
</reference>
<proteinExistence type="predicted"/>
<dbReference type="AlphaFoldDB" id="A0A1W4WN11"/>
<organism evidence="2 3">
    <name type="scientific">Agrilus planipennis</name>
    <name type="common">Emerald ash borer</name>
    <name type="synonym">Agrilus marcopoli</name>
    <dbReference type="NCBI Taxonomy" id="224129"/>
    <lineage>
        <taxon>Eukaryota</taxon>
        <taxon>Metazoa</taxon>
        <taxon>Ecdysozoa</taxon>
        <taxon>Arthropoda</taxon>
        <taxon>Hexapoda</taxon>
        <taxon>Insecta</taxon>
        <taxon>Pterygota</taxon>
        <taxon>Neoptera</taxon>
        <taxon>Endopterygota</taxon>
        <taxon>Coleoptera</taxon>
        <taxon>Polyphaga</taxon>
        <taxon>Elateriformia</taxon>
        <taxon>Buprestoidea</taxon>
        <taxon>Buprestidae</taxon>
        <taxon>Agrilinae</taxon>
        <taxon>Agrilus</taxon>
    </lineage>
</organism>
<dbReference type="GeneID" id="108734434"/>
<dbReference type="PANTHER" id="PTHR11257:SF12">
    <property type="entry name" value="EJACULATORY BULB-SPECIFIC PROTEIN 3-RELATED"/>
    <property type="match status" value="1"/>
</dbReference>
<dbReference type="Pfam" id="PF03392">
    <property type="entry name" value="OS-D"/>
    <property type="match status" value="1"/>
</dbReference>
<dbReference type="KEGG" id="apln:108734434"/>
<evidence type="ECO:0000313" key="2">
    <source>
        <dbReference type="Proteomes" id="UP000192223"/>
    </source>
</evidence>
<dbReference type="InterPro" id="IPR036682">
    <property type="entry name" value="OS_D_A10/PebIII_sf"/>
</dbReference>
<dbReference type="InParanoid" id="A0A1W4WN11"/>
<protein>
    <submittedName>
        <fullName evidence="3">Ejaculatory bulb-specific protein 3-like</fullName>
    </submittedName>
</protein>
<dbReference type="RefSeq" id="XP_018321503.1">
    <property type="nucleotide sequence ID" value="XM_018466001.2"/>
</dbReference>
<name>A0A1W4WN11_AGRPL</name>
<feature type="chain" id="PRO_5010693520" evidence="1">
    <location>
        <begin position="22"/>
        <end position="120"/>
    </location>
</feature>
<dbReference type="Gene3D" id="1.10.2080.10">
    <property type="entry name" value="Insect odorant-binding protein A10/Ejaculatory bulb-specific protein 3"/>
    <property type="match status" value="1"/>
</dbReference>
<dbReference type="Proteomes" id="UP000192223">
    <property type="component" value="Unplaced"/>
</dbReference>
<dbReference type="OrthoDB" id="6344725at2759"/>